<reference evidence="3" key="1">
    <citation type="journal article" date="2013" name="Nature">
        <title>Pan genome of the phytoplankton Emiliania underpins its global distribution.</title>
        <authorList>
            <person name="Read B.A."/>
            <person name="Kegel J."/>
            <person name="Klute M.J."/>
            <person name="Kuo A."/>
            <person name="Lefebvre S.C."/>
            <person name="Maumus F."/>
            <person name="Mayer C."/>
            <person name="Miller J."/>
            <person name="Monier A."/>
            <person name="Salamov A."/>
            <person name="Young J."/>
            <person name="Aguilar M."/>
            <person name="Claverie J.M."/>
            <person name="Frickenhaus S."/>
            <person name="Gonzalez K."/>
            <person name="Herman E.K."/>
            <person name="Lin Y.C."/>
            <person name="Napier J."/>
            <person name="Ogata H."/>
            <person name="Sarno A.F."/>
            <person name="Shmutz J."/>
            <person name="Schroeder D."/>
            <person name="de Vargas C."/>
            <person name="Verret F."/>
            <person name="von Dassow P."/>
            <person name="Valentin K."/>
            <person name="Van de Peer Y."/>
            <person name="Wheeler G."/>
            <person name="Dacks J.B."/>
            <person name="Delwiche C.F."/>
            <person name="Dyhrman S.T."/>
            <person name="Glockner G."/>
            <person name="John U."/>
            <person name="Richards T."/>
            <person name="Worden A.Z."/>
            <person name="Zhang X."/>
            <person name="Grigoriev I.V."/>
            <person name="Allen A.E."/>
            <person name="Bidle K."/>
            <person name="Borodovsky M."/>
            <person name="Bowler C."/>
            <person name="Brownlee C."/>
            <person name="Cock J.M."/>
            <person name="Elias M."/>
            <person name="Gladyshev V.N."/>
            <person name="Groth M."/>
            <person name="Guda C."/>
            <person name="Hadaegh A."/>
            <person name="Iglesias-Rodriguez M.D."/>
            <person name="Jenkins J."/>
            <person name="Jones B.M."/>
            <person name="Lawson T."/>
            <person name="Leese F."/>
            <person name="Lindquist E."/>
            <person name="Lobanov A."/>
            <person name="Lomsadze A."/>
            <person name="Malik S.B."/>
            <person name="Marsh M.E."/>
            <person name="Mackinder L."/>
            <person name="Mock T."/>
            <person name="Mueller-Roeber B."/>
            <person name="Pagarete A."/>
            <person name="Parker M."/>
            <person name="Probert I."/>
            <person name="Quesneville H."/>
            <person name="Raines C."/>
            <person name="Rensing S.A."/>
            <person name="Riano-Pachon D.M."/>
            <person name="Richier S."/>
            <person name="Rokitta S."/>
            <person name="Shiraiwa Y."/>
            <person name="Soanes D.M."/>
            <person name="van der Giezen M."/>
            <person name="Wahlund T.M."/>
            <person name="Williams B."/>
            <person name="Wilson W."/>
            <person name="Wolfe G."/>
            <person name="Wurch L.L."/>
        </authorList>
    </citation>
    <scope>NUCLEOTIDE SEQUENCE</scope>
</reference>
<sequence length="2175" mass="223318">MAPASATPLRFQRLHHALKGDVGVDEVETLLDTLHGDLLRTLERSPSAHTPGGVPQPPAFPAPSSAPSPSTSAYERAAAELLLLGTDATAQLLVDFERESHNAAQALRRAADDPAAASDPLALLPAELRLLEHLHEQRCLLLRCVQQLLAIAFVDSASPLHRVASGRVSLLCGEGLPSRLCTLAAAGAFPGGEASAASRLPRRLRGEGKEGGEGDKERLRVARLECELLELLCLVQAAPLLQLQARLTLAPAEDASLLEQQLGVVASEAARAGPTPPAAADAEDAEACGGRPAASSGELWSEVLPPPAELVAWLEASAQCPPLRLGALRLLVSVAPLAPTAVRAELRRCNVLRAEASPWVPLPLDASSSLLVRLVSEVSLPGASEALAPPPAAAVPPLRFVLERILPAARADASLPSLRLRLRLARFLCGSGSVLELVLDTLRSATGEWERQRQRRGLTAAAAHSSAADLEAVRAELCPAVLGLLLRLLCAAHVVPGTAGPFHAALLRTAEPAGGGVPAAGTPSQKGGAGRGGEAPQGLLRWLALCLMLEPEGAAETEGDQGDGAADDRGGLPMGVLAARCLALLCHAASRDRLAARAASQLLDLAPAISTRLCAWLARAQEAAEGGGTTADGTPLAAVAGHAAAAAELLGASAQAQPELFAALCRGPFRAGETVRVGCHVAVPDGGWGLARPGDTATVIEYARGGGVTLNFSSHEAWYCGRPEQLELCAPAPSTMSSAWVVWADLKDEIKSVSDKKNAGKKKAADGSAAQDASAARAAAPAGPLALLREVLEAPGGAGASGEAPPSLALLRLQLLALGVLRVVWERPAVLAAHSRQLRAGDAFWACLASLVKAAPPPDGTEEDSPDATAAGLLWLRSALALSLVSQELLRSPPPQPTQGGAQPLLVDCGRLPDSAGRTLFRLGLSLPDDLPGLLPLWAGGDELPLLPRLRFADVEALQVRVWRLHERVAQRRGAARAGGGMDGRIAEEELLALREAEGRLHEDLGAGMLLQLERMSAGRPPLSQRAVHSGQAGLTADAAAAHRRLLAAAAASNVAMLRRESHRALVRQWRLVLALLQQPARLPPRSASATLDKATAPSWLSVPTDAAPLDGQLTKRTAQLGRQQHGWADECDGAMLLLRHARLLRAVAMALEQQVVALRGGAAFLWEAADLMPLPRSMDEAAAATGAGGAGAVAKLVDHLCRKMEEVERTPGAVQAAKAPLAATLAPAKAALKERQLLLRRRVASQHGLPLPTTAAGAPATGVDAEADAAAVALLVEADGEASSVRALASELEAAGCAVFGLATPADAEAIDAEAHARRVGSLLDASVAPQPQMAPSSPALKPLGAQPHGSGGGGAAQLLARLSPPPAPVTGGATAASAGLDASARRRLLDASVTQLTEAKAGLAQQGAALRAVRAAGEARGASRRDASHASAGLLRKILLALKAGEPAEERHGGGGARAGCGEAAAQAVGEQFAEAAEALSAAHRLVGEAQRHRAAAAGLWLRHDACGAVAELLQFPASDDVRARELAARLVAAAAKLEGGTAASSETSAPLDAARRVVEVLLRIEEKGEEGGDPLLPAGAVSSAVAVFGAPVAGKATSGGGDGPSETLLRREAEVQEVLAVLALARHHEAVPVHAALQPGVLGAMRALALALAAQLERRAPAASTAEASSGWSEGGAMLLSLVEADASTAAEAAALDAAALPLTERGALTSHVVRVVLAAPATQGIAFAPLLSCLLLLLRPPPDGTSSAGEAAPPELAALAQRLVVGLVASLPVDVAESARGEVSSDSAPTTAELQLSLLAALLPLLPPQTGLGHGERGDELHGLEHALLSALRPAAGLAVPRVTSAALAALLPLCSAPTAAEALLGAGLLSRLAVLVPRHAESAGHCRPGYDAAGERSPMHACWCSALMIASAALAALPQAVACAWLPQAAEFAYAFGGRLGAAIAGEHTSLAGVLEQRAALRFFAQIRRIGGLEVPRLNLWDSLTGGLNSLSRAVLLSPAALQAAMPPSSGNNASMSDTLYSAELRGVLEGSLSSLLPVLPLPLARHEAIEGAFKPSGPRHFQRIDSHPREAAAKQCLALTAAREISEKLEGRSHLRAALDGAAARGQDENELRRRMGEHTAALFDLPDQLLAWVASVSGEPADRETLQRLGDYVFETLRPCALHAAKSG</sequence>
<dbReference type="GO" id="GO:0044611">
    <property type="term" value="C:nuclear pore inner ring"/>
    <property type="evidence" value="ECO:0007669"/>
    <property type="project" value="TreeGrafter"/>
</dbReference>
<feature type="compositionally biased region" description="Pro residues" evidence="1">
    <location>
        <begin position="54"/>
        <end position="66"/>
    </location>
</feature>
<feature type="region of interest" description="Disordered" evidence="1">
    <location>
        <begin position="192"/>
        <end position="215"/>
    </location>
</feature>
<dbReference type="GO" id="GO:0006606">
    <property type="term" value="P:protein import into nucleus"/>
    <property type="evidence" value="ECO:0007669"/>
    <property type="project" value="TreeGrafter"/>
</dbReference>
<dbReference type="PANTHER" id="PTHR31431:SF1">
    <property type="entry name" value="NUCLEOPORIN NUP188"/>
    <property type="match status" value="1"/>
</dbReference>
<organism evidence="2 3">
    <name type="scientific">Emiliania huxleyi (strain CCMP1516)</name>
    <dbReference type="NCBI Taxonomy" id="280463"/>
    <lineage>
        <taxon>Eukaryota</taxon>
        <taxon>Haptista</taxon>
        <taxon>Haptophyta</taxon>
        <taxon>Prymnesiophyceae</taxon>
        <taxon>Isochrysidales</taxon>
        <taxon>Noelaerhabdaceae</taxon>
        <taxon>Emiliania</taxon>
    </lineage>
</organism>
<evidence type="ECO:0000313" key="3">
    <source>
        <dbReference type="Proteomes" id="UP000013827"/>
    </source>
</evidence>
<dbReference type="PANTHER" id="PTHR31431">
    <property type="entry name" value="NUCLEOPORIN NUP188 HOMOLOG"/>
    <property type="match status" value="1"/>
</dbReference>
<dbReference type="GO" id="GO:0006405">
    <property type="term" value="P:RNA export from nucleus"/>
    <property type="evidence" value="ECO:0007669"/>
    <property type="project" value="TreeGrafter"/>
</dbReference>
<feature type="compositionally biased region" description="Low complexity" evidence="1">
    <location>
        <begin position="1330"/>
        <end position="1350"/>
    </location>
</feature>
<feature type="region of interest" description="Disordered" evidence="1">
    <location>
        <begin position="44"/>
        <end position="71"/>
    </location>
</feature>
<dbReference type="GO" id="GO:0017056">
    <property type="term" value="F:structural constituent of nuclear pore"/>
    <property type="evidence" value="ECO:0007669"/>
    <property type="project" value="InterPro"/>
</dbReference>
<reference evidence="2" key="2">
    <citation type="submission" date="2024-10" db="UniProtKB">
        <authorList>
            <consortium name="EnsemblProtists"/>
        </authorList>
    </citation>
    <scope>IDENTIFICATION</scope>
</reference>
<evidence type="ECO:0008006" key="4">
    <source>
        <dbReference type="Google" id="ProtNLM"/>
    </source>
</evidence>
<dbReference type="HOGENOM" id="CLU_231495_0_0_1"/>
<protein>
    <recommendedName>
        <fullName evidence="4">HECT domain-containing protein</fullName>
    </recommendedName>
</protein>
<dbReference type="RefSeq" id="XP_005794229.1">
    <property type="nucleotide sequence ID" value="XM_005794172.1"/>
</dbReference>
<evidence type="ECO:0000313" key="2">
    <source>
        <dbReference type="EnsemblProtists" id="EOD41800"/>
    </source>
</evidence>
<feature type="region of interest" description="Disordered" evidence="1">
    <location>
        <begin position="272"/>
        <end position="294"/>
    </location>
</feature>
<dbReference type="PaxDb" id="2903-EOD41800"/>
<dbReference type="InterPro" id="IPR044840">
    <property type="entry name" value="Nup188"/>
</dbReference>
<accession>A0A0D3L1B5</accession>
<feature type="region of interest" description="Disordered" evidence="1">
    <location>
        <begin position="1330"/>
        <end position="1376"/>
    </location>
</feature>
<dbReference type="EnsemblProtists" id="EOD41800">
    <property type="protein sequence ID" value="EOD41800"/>
    <property type="gene ID" value="EMIHUDRAFT_194329"/>
</dbReference>
<feature type="compositionally biased region" description="Basic and acidic residues" evidence="1">
    <location>
        <begin position="204"/>
        <end position="215"/>
    </location>
</feature>
<name>A0A0D3L1B5_EMIH1</name>
<dbReference type="KEGG" id="ehx:EMIHUDRAFT_194329"/>
<keyword evidence="3" id="KW-1185">Reference proteome</keyword>
<proteinExistence type="predicted"/>
<dbReference type="Gene3D" id="1.25.10.70">
    <property type="match status" value="1"/>
</dbReference>
<dbReference type="GeneID" id="17287070"/>
<dbReference type="Proteomes" id="UP000013827">
    <property type="component" value="Unassembled WGS sequence"/>
</dbReference>
<evidence type="ECO:0000256" key="1">
    <source>
        <dbReference type="SAM" id="MobiDB-lite"/>
    </source>
</evidence>